<proteinExistence type="inferred from homology"/>
<comment type="similarity">
    <text evidence="2">Belongs to the ABC transporter superfamily.</text>
</comment>
<evidence type="ECO:0000256" key="2">
    <source>
        <dbReference type="ARBA" id="ARBA00005417"/>
    </source>
</evidence>
<accession>A0ABV3KZ88</accession>
<dbReference type="EMBL" id="JBFAUJ010000024">
    <property type="protein sequence ID" value="MEV8464632.1"/>
    <property type="molecule type" value="Genomic_DNA"/>
</dbReference>
<sequence length="256" mass="26478">MSAPERLDVTGLTVTHGAVRAVDSVSLTVHPGEVLVLLGESGSGKSTLARTVLGLPGRTARVTGSVALSGTRLPLGERALSDIRGRRIGYVPQDPDAALDPLRRIGAQLVEVLLRHRAADGRRAARRAVPGLLDAAGLTDPERAARSYPHELSGGQRQRAAIALALACGPGLLVADEPTTALDALVRARVLDLLTASGASVLLVTHDIAAARRVADRVAVMHAGRIVESGPVERLLTAPEHPHAAALVAAQPGGPR</sequence>
<dbReference type="Pfam" id="PF00005">
    <property type="entry name" value="ABC_tran"/>
    <property type="match status" value="1"/>
</dbReference>
<keyword evidence="5" id="KW-0547">Nucleotide-binding</keyword>
<dbReference type="PANTHER" id="PTHR43297">
    <property type="entry name" value="OLIGOPEPTIDE TRANSPORT ATP-BINDING PROTEIN APPD"/>
    <property type="match status" value="1"/>
</dbReference>
<dbReference type="GO" id="GO:0005524">
    <property type="term" value="F:ATP binding"/>
    <property type="evidence" value="ECO:0007669"/>
    <property type="project" value="UniProtKB-KW"/>
</dbReference>
<dbReference type="InterPro" id="IPR027417">
    <property type="entry name" value="P-loop_NTPase"/>
</dbReference>
<evidence type="ECO:0000256" key="4">
    <source>
        <dbReference type="ARBA" id="ARBA00022475"/>
    </source>
</evidence>
<dbReference type="PROSITE" id="PS00211">
    <property type="entry name" value="ABC_TRANSPORTER_1"/>
    <property type="match status" value="1"/>
</dbReference>
<comment type="caution">
    <text evidence="9">The sequence shown here is derived from an EMBL/GenBank/DDBJ whole genome shotgun (WGS) entry which is preliminary data.</text>
</comment>
<dbReference type="RefSeq" id="WP_239513281.1">
    <property type="nucleotide sequence ID" value="NZ_JBFAUJ010000024.1"/>
</dbReference>
<reference evidence="9 10" key="1">
    <citation type="submission" date="2024-06" db="EMBL/GenBank/DDBJ databases">
        <title>The Natural Products Discovery Center: Release of the First 8490 Sequenced Strains for Exploring Actinobacteria Biosynthetic Diversity.</title>
        <authorList>
            <person name="Kalkreuter E."/>
            <person name="Kautsar S.A."/>
            <person name="Yang D."/>
            <person name="Bader C.D."/>
            <person name="Teijaro C.N."/>
            <person name="Fluegel L."/>
            <person name="Davis C.M."/>
            <person name="Simpson J.R."/>
            <person name="Lauterbach L."/>
            <person name="Steele A.D."/>
            <person name="Gui C."/>
            <person name="Meng S."/>
            <person name="Li G."/>
            <person name="Viehrig K."/>
            <person name="Ye F."/>
            <person name="Su P."/>
            <person name="Kiefer A.F."/>
            <person name="Nichols A."/>
            <person name="Cepeda A.J."/>
            <person name="Yan W."/>
            <person name="Fan B."/>
            <person name="Jiang Y."/>
            <person name="Adhikari A."/>
            <person name="Zheng C.-J."/>
            <person name="Schuster L."/>
            <person name="Cowan T.M."/>
            <person name="Smanski M.J."/>
            <person name="Chevrette M.G."/>
            <person name="De Carvalho L.P.S."/>
            <person name="Shen B."/>
        </authorList>
    </citation>
    <scope>NUCLEOTIDE SEQUENCE [LARGE SCALE GENOMIC DNA]</scope>
    <source>
        <strain evidence="9 10">NPDC052360</strain>
    </source>
</reference>
<keyword evidence="10" id="KW-1185">Reference proteome</keyword>
<dbReference type="InterPro" id="IPR017871">
    <property type="entry name" value="ABC_transporter-like_CS"/>
</dbReference>
<feature type="domain" description="ABC transporter" evidence="8">
    <location>
        <begin position="7"/>
        <end position="248"/>
    </location>
</feature>
<keyword evidence="6 9" id="KW-0067">ATP-binding</keyword>
<dbReference type="PANTHER" id="PTHR43297:SF2">
    <property type="entry name" value="DIPEPTIDE TRANSPORT ATP-BINDING PROTEIN DPPD"/>
    <property type="match status" value="1"/>
</dbReference>
<dbReference type="SMART" id="SM00382">
    <property type="entry name" value="AAA"/>
    <property type="match status" value="1"/>
</dbReference>
<name>A0ABV3KZ88_STRGS</name>
<dbReference type="InterPro" id="IPR003439">
    <property type="entry name" value="ABC_transporter-like_ATP-bd"/>
</dbReference>
<evidence type="ECO:0000259" key="8">
    <source>
        <dbReference type="PROSITE" id="PS50893"/>
    </source>
</evidence>
<keyword evidence="3" id="KW-0813">Transport</keyword>
<dbReference type="InterPro" id="IPR050388">
    <property type="entry name" value="ABC_Ni/Peptide_Import"/>
</dbReference>
<evidence type="ECO:0000313" key="10">
    <source>
        <dbReference type="Proteomes" id="UP001553148"/>
    </source>
</evidence>
<evidence type="ECO:0000256" key="6">
    <source>
        <dbReference type="ARBA" id="ARBA00022840"/>
    </source>
</evidence>
<dbReference type="SUPFAM" id="SSF52540">
    <property type="entry name" value="P-loop containing nucleoside triphosphate hydrolases"/>
    <property type="match status" value="1"/>
</dbReference>
<dbReference type="Gene3D" id="3.40.50.300">
    <property type="entry name" value="P-loop containing nucleotide triphosphate hydrolases"/>
    <property type="match status" value="1"/>
</dbReference>
<evidence type="ECO:0000313" key="9">
    <source>
        <dbReference type="EMBL" id="MEV8464632.1"/>
    </source>
</evidence>
<evidence type="ECO:0000256" key="1">
    <source>
        <dbReference type="ARBA" id="ARBA00004202"/>
    </source>
</evidence>
<keyword evidence="4" id="KW-1003">Cell membrane</keyword>
<evidence type="ECO:0000256" key="7">
    <source>
        <dbReference type="ARBA" id="ARBA00023136"/>
    </source>
</evidence>
<dbReference type="InterPro" id="IPR025662">
    <property type="entry name" value="Sigma_54_int_dom_ATP-bd_1"/>
</dbReference>
<comment type="subcellular location">
    <subcellularLocation>
        <location evidence="1">Cell membrane</location>
        <topology evidence="1">Peripheral membrane protein</topology>
    </subcellularLocation>
</comment>
<protein>
    <submittedName>
        <fullName evidence="9">ABC transporter ATP-binding protein</fullName>
    </submittedName>
</protein>
<dbReference type="CDD" id="cd03257">
    <property type="entry name" value="ABC_NikE_OppD_transporters"/>
    <property type="match status" value="1"/>
</dbReference>
<dbReference type="InterPro" id="IPR003593">
    <property type="entry name" value="AAA+_ATPase"/>
</dbReference>
<dbReference type="Proteomes" id="UP001553148">
    <property type="component" value="Unassembled WGS sequence"/>
</dbReference>
<dbReference type="PROSITE" id="PS00675">
    <property type="entry name" value="SIGMA54_INTERACT_1"/>
    <property type="match status" value="1"/>
</dbReference>
<evidence type="ECO:0000256" key="3">
    <source>
        <dbReference type="ARBA" id="ARBA00022448"/>
    </source>
</evidence>
<organism evidence="9 10">
    <name type="scientific">Streptomyces griseosporeus</name>
    <dbReference type="NCBI Taxonomy" id="1910"/>
    <lineage>
        <taxon>Bacteria</taxon>
        <taxon>Bacillati</taxon>
        <taxon>Actinomycetota</taxon>
        <taxon>Actinomycetes</taxon>
        <taxon>Kitasatosporales</taxon>
        <taxon>Streptomycetaceae</taxon>
        <taxon>Streptomyces</taxon>
    </lineage>
</organism>
<evidence type="ECO:0000256" key="5">
    <source>
        <dbReference type="ARBA" id="ARBA00022741"/>
    </source>
</evidence>
<keyword evidence="7" id="KW-0472">Membrane</keyword>
<gene>
    <name evidence="9" type="ORF">AB0470_34400</name>
</gene>
<dbReference type="PROSITE" id="PS50893">
    <property type="entry name" value="ABC_TRANSPORTER_2"/>
    <property type="match status" value="1"/>
</dbReference>